<protein>
    <recommendedName>
        <fullName evidence="3">DUF6234 domain-containing protein</fullName>
    </recommendedName>
</protein>
<evidence type="ECO:0000313" key="5">
    <source>
        <dbReference type="Proteomes" id="UP000064183"/>
    </source>
</evidence>
<dbReference type="EMBL" id="CP013738">
    <property type="protein sequence ID" value="ALU95698.1"/>
    <property type="molecule type" value="Genomic_DNA"/>
</dbReference>
<feature type="transmembrane region" description="Helical" evidence="2">
    <location>
        <begin position="32"/>
        <end position="58"/>
    </location>
</feature>
<keyword evidence="2" id="KW-0812">Transmembrane</keyword>
<gene>
    <name evidence="4" type="ORF">WQO_21705</name>
</gene>
<dbReference type="RefSeq" id="WP_029182112.1">
    <property type="nucleotide sequence ID" value="NZ_CP013738.1"/>
</dbReference>
<feature type="region of interest" description="Disordered" evidence="1">
    <location>
        <begin position="1"/>
        <end position="24"/>
    </location>
</feature>
<proteinExistence type="predicted"/>
<dbReference type="Proteomes" id="UP000064183">
    <property type="component" value="Chromosome"/>
</dbReference>
<sequence>MTHSGSRLPGRPDERAASRQPSSAPGGCADPLLGVLLVVAEAAAGALLVLVIALRTLAPPHGPSEGFADVWGPAIALAALAVVPAGTAVALLRNRWHWAGGMQVLVAAALCAAALASAVQQRPDPWTDRGPVPTITPSPAPTGNSPPCRSGGDSDECARSGG</sequence>
<evidence type="ECO:0000313" key="4">
    <source>
        <dbReference type="EMBL" id="ALU95698.1"/>
    </source>
</evidence>
<dbReference type="AlphaFoldDB" id="A0A0U3LYQ7"/>
<feature type="domain" description="DUF6234" evidence="3">
    <location>
        <begin position="29"/>
        <end position="157"/>
    </location>
</feature>
<evidence type="ECO:0000256" key="2">
    <source>
        <dbReference type="SAM" id="Phobius"/>
    </source>
</evidence>
<feature type="transmembrane region" description="Helical" evidence="2">
    <location>
        <begin position="98"/>
        <end position="119"/>
    </location>
</feature>
<feature type="region of interest" description="Disordered" evidence="1">
    <location>
        <begin position="122"/>
        <end position="162"/>
    </location>
</feature>
<feature type="transmembrane region" description="Helical" evidence="2">
    <location>
        <begin position="70"/>
        <end position="92"/>
    </location>
</feature>
<dbReference type="InterPro" id="IPR046201">
    <property type="entry name" value="DUF6234"/>
</dbReference>
<dbReference type="Pfam" id="PF19747">
    <property type="entry name" value="DUF6234"/>
    <property type="match status" value="1"/>
</dbReference>
<dbReference type="GeneID" id="27785002"/>
<evidence type="ECO:0000256" key="1">
    <source>
        <dbReference type="SAM" id="MobiDB-lite"/>
    </source>
</evidence>
<organism evidence="4 5">
    <name type="scientific">Streptomyces globisporus C-1027</name>
    <dbReference type="NCBI Taxonomy" id="1172567"/>
    <lineage>
        <taxon>Bacteria</taxon>
        <taxon>Bacillati</taxon>
        <taxon>Actinomycetota</taxon>
        <taxon>Actinomycetes</taxon>
        <taxon>Kitasatosporales</taxon>
        <taxon>Streptomycetaceae</taxon>
        <taxon>Streptomyces</taxon>
    </lineage>
</organism>
<keyword evidence="2" id="KW-0472">Membrane</keyword>
<name>A0A0U3LYQ7_STRGL</name>
<keyword evidence="2" id="KW-1133">Transmembrane helix</keyword>
<dbReference type="KEGG" id="sgb:WQO_21705"/>
<evidence type="ECO:0000259" key="3">
    <source>
        <dbReference type="Pfam" id="PF19747"/>
    </source>
</evidence>
<reference evidence="4 5" key="1">
    <citation type="journal article" date="2012" name="J. Bacteriol.">
        <title>Draft genome sequence of Streptomyces globisporus C-1027, which produces an antitumor antibiotic consisting of a nine-membered enediyne with a chromoprotein.</title>
        <authorList>
            <person name="Wang L."/>
            <person name="Wang S."/>
            <person name="He Q."/>
            <person name="Yu T."/>
            <person name="Li Q."/>
            <person name="Hong B."/>
        </authorList>
    </citation>
    <scope>NUCLEOTIDE SEQUENCE [LARGE SCALE GENOMIC DNA]</scope>
    <source>
        <strain evidence="4 5">C-1027</strain>
    </source>
</reference>
<accession>A0A0U3LYQ7</accession>